<comment type="caution">
    <text evidence="1">The sequence shown here is derived from an EMBL/GenBank/DDBJ whole genome shotgun (WGS) entry which is preliminary data.</text>
</comment>
<organism evidence="1 2">
    <name type="scientific">Arctium lappa</name>
    <name type="common">Greater burdock</name>
    <name type="synonym">Lappa major</name>
    <dbReference type="NCBI Taxonomy" id="4217"/>
    <lineage>
        <taxon>Eukaryota</taxon>
        <taxon>Viridiplantae</taxon>
        <taxon>Streptophyta</taxon>
        <taxon>Embryophyta</taxon>
        <taxon>Tracheophyta</taxon>
        <taxon>Spermatophyta</taxon>
        <taxon>Magnoliopsida</taxon>
        <taxon>eudicotyledons</taxon>
        <taxon>Gunneridae</taxon>
        <taxon>Pentapetalae</taxon>
        <taxon>asterids</taxon>
        <taxon>campanulids</taxon>
        <taxon>Asterales</taxon>
        <taxon>Asteraceae</taxon>
        <taxon>Carduoideae</taxon>
        <taxon>Cardueae</taxon>
        <taxon>Arctiinae</taxon>
        <taxon>Arctium</taxon>
    </lineage>
</organism>
<accession>A0ACB8ZKX6</accession>
<evidence type="ECO:0000313" key="2">
    <source>
        <dbReference type="Proteomes" id="UP001055879"/>
    </source>
</evidence>
<evidence type="ECO:0000313" key="1">
    <source>
        <dbReference type="EMBL" id="KAI3697974.1"/>
    </source>
</evidence>
<dbReference type="EMBL" id="CM042056">
    <property type="protein sequence ID" value="KAI3697974.1"/>
    <property type="molecule type" value="Genomic_DNA"/>
</dbReference>
<reference evidence="2" key="1">
    <citation type="journal article" date="2022" name="Mol. Ecol. Resour.">
        <title>The genomes of chicory, endive, great burdock and yacon provide insights into Asteraceae palaeo-polyploidization history and plant inulin production.</title>
        <authorList>
            <person name="Fan W."/>
            <person name="Wang S."/>
            <person name="Wang H."/>
            <person name="Wang A."/>
            <person name="Jiang F."/>
            <person name="Liu H."/>
            <person name="Zhao H."/>
            <person name="Xu D."/>
            <person name="Zhang Y."/>
        </authorList>
    </citation>
    <scope>NUCLEOTIDE SEQUENCE [LARGE SCALE GENOMIC DNA]</scope>
    <source>
        <strain evidence="2">cv. Niubang</strain>
    </source>
</reference>
<keyword evidence="2" id="KW-1185">Reference proteome</keyword>
<protein>
    <submittedName>
        <fullName evidence="1">Uncharacterized protein</fullName>
    </submittedName>
</protein>
<reference evidence="1 2" key="2">
    <citation type="journal article" date="2022" name="Mol. Ecol. Resour.">
        <title>The genomes of chicory, endive, great burdock and yacon provide insights into Asteraceae paleo-polyploidization history and plant inulin production.</title>
        <authorList>
            <person name="Fan W."/>
            <person name="Wang S."/>
            <person name="Wang H."/>
            <person name="Wang A."/>
            <person name="Jiang F."/>
            <person name="Liu H."/>
            <person name="Zhao H."/>
            <person name="Xu D."/>
            <person name="Zhang Y."/>
        </authorList>
    </citation>
    <scope>NUCLEOTIDE SEQUENCE [LARGE SCALE GENOMIC DNA]</scope>
    <source>
        <strain evidence="2">cv. Niubang</strain>
    </source>
</reference>
<gene>
    <name evidence="1" type="ORF">L6452_31081</name>
</gene>
<proteinExistence type="predicted"/>
<sequence length="134" mass="15900">MTVESFQPVVNILSPNRSLPDLDYYPLFTIIQDPYGVVYNNGSSQKCFLRFEEISHYSDATLKVIKLQLEQRLKEAQKRFLETRSNAFLIDNDEIRLLKKALNTIHERLNFRSTLRRLEVSIGLNRLRQREERQ</sequence>
<name>A0ACB8ZKX6_ARCLA</name>
<dbReference type="Proteomes" id="UP001055879">
    <property type="component" value="Linkage Group LG10"/>
</dbReference>